<evidence type="ECO:0000313" key="8">
    <source>
        <dbReference type="Proteomes" id="UP001159405"/>
    </source>
</evidence>
<dbReference type="Gene3D" id="1.20.1070.10">
    <property type="entry name" value="Rhodopsin 7-helix transmembrane proteins"/>
    <property type="match status" value="1"/>
</dbReference>
<dbReference type="Proteomes" id="UP001159405">
    <property type="component" value="Unassembled WGS sequence"/>
</dbReference>
<dbReference type="SUPFAM" id="SSF81321">
    <property type="entry name" value="Family A G protein-coupled receptor-like"/>
    <property type="match status" value="1"/>
</dbReference>
<reference evidence="7 8" key="1">
    <citation type="submission" date="2022-05" db="EMBL/GenBank/DDBJ databases">
        <authorList>
            <consortium name="Genoscope - CEA"/>
            <person name="William W."/>
        </authorList>
    </citation>
    <scope>NUCLEOTIDE SEQUENCE [LARGE SCALE GENOMIC DNA]</scope>
</reference>
<evidence type="ECO:0000256" key="4">
    <source>
        <dbReference type="ARBA" id="ARBA00023136"/>
    </source>
</evidence>
<feature type="domain" description="G-protein coupled receptors family 1 profile" evidence="6">
    <location>
        <begin position="30"/>
        <end position="103"/>
    </location>
</feature>
<dbReference type="InterPro" id="IPR017452">
    <property type="entry name" value="GPCR_Rhodpsn_7TM"/>
</dbReference>
<dbReference type="InterPro" id="IPR000276">
    <property type="entry name" value="GPCR_Rhodpsn"/>
</dbReference>
<dbReference type="EMBL" id="CALNXK010000005">
    <property type="protein sequence ID" value="CAH3036937.1"/>
    <property type="molecule type" value="Genomic_DNA"/>
</dbReference>
<feature type="transmembrane region" description="Helical" evidence="5">
    <location>
        <begin position="50"/>
        <end position="66"/>
    </location>
</feature>
<evidence type="ECO:0000256" key="2">
    <source>
        <dbReference type="ARBA" id="ARBA00022692"/>
    </source>
</evidence>
<comment type="caution">
    <text evidence="7">The sequence shown here is derived from an EMBL/GenBank/DDBJ whole genome shotgun (WGS) entry which is preliminary data.</text>
</comment>
<keyword evidence="3 5" id="KW-1133">Transmembrane helix</keyword>
<comment type="subcellular location">
    <subcellularLocation>
        <location evidence="1">Membrane</location>
    </subcellularLocation>
</comment>
<feature type="non-terminal residue" evidence="7">
    <location>
        <position position="103"/>
    </location>
</feature>
<gene>
    <name evidence="7" type="ORF">PLOB_00035645</name>
</gene>
<dbReference type="PRINTS" id="PR00237">
    <property type="entry name" value="GPCRRHODOPSN"/>
</dbReference>
<feature type="non-terminal residue" evidence="7">
    <location>
        <position position="1"/>
    </location>
</feature>
<evidence type="ECO:0000256" key="5">
    <source>
        <dbReference type="SAM" id="Phobius"/>
    </source>
</evidence>
<dbReference type="CDD" id="cd00637">
    <property type="entry name" value="7tm_classA_rhodopsin-like"/>
    <property type="match status" value="1"/>
</dbReference>
<keyword evidence="4 5" id="KW-0472">Membrane</keyword>
<evidence type="ECO:0000313" key="7">
    <source>
        <dbReference type="EMBL" id="CAH3036937.1"/>
    </source>
</evidence>
<keyword evidence="8" id="KW-1185">Reference proteome</keyword>
<name>A0ABN8N009_9CNID</name>
<evidence type="ECO:0000256" key="3">
    <source>
        <dbReference type="ARBA" id="ARBA00022989"/>
    </source>
</evidence>
<keyword evidence="2 5" id="KW-0812">Transmembrane</keyword>
<protein>
    <recommendedName>
        <fullName evidence="6">G-protein coupled receptors family 1 profile domain-containing protein</fullName>
    </recommendedName>
</protein>
<organism evidence="7 8">
    <name type="scientific">Porites lobata</name>
    <dbReference type="NCBI Taxonomy" id="104759"/>
    <lineage>
        <taxon>Eukaryota</taxon>
        <taxon>Metazoa</taxon>
        <taxon>Cnidaria</taxon>
        <taxon>Anthozoa</taxon>
        <taxon>Hexacorallia</taxon>
        <taxon>Scleractinia</taxon>
        <taxon>Fungiina</taxon>
        <taxon>Poritidae</taxon>
        <taxon>Porites</taxon>
    </lineage>
</organism>
<evidence type="ECO:0000259" key="6">
    <source>
        <dbReference type="PROSITE" id="PS50262"/>
    </source>
</evidence>
<proteinExistence type="predicted"/>
<sequence>CSAEFTGVVHGELIFLSAINIFFFIAAFLGNTLILVALHKESSLHPASKLLYRNLAITDLCVGIIVEPLQVVSWISMLNEKWNICYYAKLTNFMSGLLLCVVS</sequence>
<feature type="transmembrane region" description="Helical" evidence="5">
    <location>
        <begin position="13"/>
        <end position="38"/>
    </location>
</feature>
<dbReference type="PROSITE" id="PS50262">
    <property type="entry name" value="G_PROTEIN_RECEP_F1_2"/>
    <property type="match status" value="1"/>
</dbReference>
<accession>A0ABN8N009</accession>
<evidence type="ECO:0000256" key="1">
    <source>
        <dbReference type="ARBA" id="ARBA00004370"/>
    </source>
</evidence>